<dbReference type="PANTHER" id="PTHR22891">
    <property type="entry name" value="EUKARYOTIC TRANSLATION INITIATION FACTOR 2C"/>
    <property type="match status" value="1"/>
</dbReference>
<proteinExistence type="predicted"/>
<evidence type="ECO:0000259" key="1">
    <source>
        <dbReference type="PROSITE" id="PS50822"/>
    </source>
</evidence>
<protein>
    <submittedName>
        <fullName evidence="2">Argonaute-like protein</fullName>
    </submittedName>
</protein>
<evidence type="ECO:0000313" key="2">
    <source>
        <dbReference type="EMBL" id="KAJ7197205.1"/>
    </source>
</evidence>
<dbReference type="Pfam" id="PF02171">
    <property type="entry name" value="Piwi"/>
    <property type="match status" value="1"/>
</dbReference>
<name>A0AAD6UXZ4_9AGAR</name>
<dbReference type="InterPro" id="IPR014811">
    <property type="entry name" value="ArgoL1"/>
</dbReference>
<evidence type="ECO:0000313" key="3">
    <source>
        <dbReference type="Proteomes" id="UP001219525"/>
    </source>
</evidence>
<dbReference type="InterPro" id="IPR036397">
    <property type="entry name" value="RNaseH_sf"/>
</dbReference>
<dbReference type="InterPro" id="IPR012337">
    <property type="entry name" value="RNaseH-like_sf"/>
</dbReference>
<accession>A0AAD6UXZ4</accession>
<keyword evidence="3" id="KW-1185">Reference proteome</keyword>
<dbReference type="Gene3D" id="3.30.420.10">
    <property type="entry name" value="Ribonuclease H-like superfamily/Ribonuclease H"/>
    <property type="match status" value="1"/>
</dbReference>
<dbReference type="InterPro" id="IPR036085">
    <property type="entry name" value="PAZ_dom_sf"/>
</dbReference>
<feature type="domain" description="Piwi" evidence="1">
    <location>
        <begin position="518"/>
        <end position="839"/>
    </location>
</feature>
<dbReference type="Gene3D" id="2.170.260.10">
    <property type="entry name" value="paz domain"/>
    <property type="match status" value="1"/>
</dbReference>
<dbReference type="SUPFAM" id="SSF53098">
    <property type="entry name" value="Ribonuclease H-like"/>
    <property type="match status" value="1"/>
</dbReference>
<comment type="caution">
    <text evidence="2">The sequence shown here is derived from an EMBL/GenBank/DDBJ whole genome shotgun (WGS) entry which is preliminary data.</text>
</comment>
<dbReference type="Gene3D" id="3.40.50.2300">
    <property type="match status" value="1"/>
</dbReference>
<dbReference type="EMBL" id="JARJCW010000079">
    <property type="protein sequence ID" value="KAJ7197205.1"/>
    <property type="molecule type" value="Genomic_DNA"/>
</dbReference>
<dbReference type="AlphaFoldDB" id="A0AAD6UXZ4"/>
<dbReference type="GO" id="GO:0003676">
    <property type="term" value="F:nucleic acid binding"/>
    <property type="evidence" value="ECO:0007669"/>
    <property type="project" value="InterPro"/>
</dbReference>
<organism evidence="2 3">
    <name type="scientific">Mycena pura</name>
    <dbReference type="NCBI Taxonomy" id="153505"/>
    <lineage>
        <taxon>Eukaryota</taxon>
        <taxon>Fungi</taxon>
        <taxon>Dikarya</taxon>
        <taxon>Basidiomycota</taxon>
        <taxon>Agaricomycotina</taxon>
        <taxon>Agaricomycetes</taxon>
        <taxon>Agaricomycetidae</taxon>
        <taxon>Agaricales</taxon>
        <taxon>Marasmiineae</taxon>
        <taxon>Mycenaceae</taxon>
        <taxon>Mycena</taxon>
    </lineage>
</organism>
<reference evidence="2" key="1">
    <citation type="submission" date="2023-03" db="EMBL/GenBank/DDBJ databases">
        <title>Massive genome expansion in bonnet fungi (Mycena s.s.) driven by repeated elements and novel gene families across ecological guilds.</title>
        <authorList>
            <consortium name="Lawrence Berkeley National Laboratory"/>
            <person name="Harder C.B."/>
            <person name="Miyauchi S."/>
            <person name="Viragh M."/>
            <person name="Kuo A."/>
            <person name="Thoen E."/>
            <person name="Andreopoulos B."/>
            <person name="Lu D."/>
            <person name="Skrede I."/>
            <person name="Drula E."/>
            <person name="Henrissat B."/>
            <person name="Morin E."/>
            <person name="Kohler A."/>
            <person name="Barry K."/>
            <person name="LaButti K."/>
            <person name="Morin E."/>
            <person name="Salamov A."/>
            <person name="Lipzen A."/>
            <person name="Mereny Z."/>
            <person name="Hegedus B."/>
            <person name="Baldrian P."/>
            <person name="Stursova M."/>
            <person name="Weitz H."/>
            <person name="Taylor A."/>
            <person name="Grigoriev I.V."/>
            <person name="Nagy L.G."/>
            <person name="Martin F."/>
            <person name="Kauserud H."/>
        </authorList>
    </citation>
    <scope>NUCLEOTIDE SEQUENCE</scope>
    <source>
        <strain evidence="2">9144</strain>
    </source>
</reference>
<dbReference type="SUPFAM" id="SSF101690">
    <property type="entry name" value="PAZ domain"/>
    <property type="match status" value="2"/>
</dbReference>
<dbReference type="PROSITE" id="PS50822">
    <property type="entry name" value="PIWI"/>
    <property type="match status" value="1"/>
</dbReference>
<dbReference type="SMART" id="SM01163">
    <property type="entry name" value="DUF1785"/>
    <property type="match status" value="1"/>
</dbReference>
<dbReference type="Proteomes" id="UP001219525">
    <property type="component" value="Unassembled WGS sequence"/>
</dbReference>
<dbReference type="Pfam" id="PF08699">
    <property type="entry name" value="ArgoL1"/>
    <property type="match status" value="1"/>
</dbReference>
<dbReference type="InterPro" id="IPR003165">
    <property type="entry name" value="Piwi"/>
</dbReference>
<dbReference type="SMART" id="SM00950">
    <property type="entry name" value="Piwi"/>
    <property type="match status" value="1"/>
</dbReference>
<sequence length="883" mass="97671">MASIDVSVITNSFRITRQAPSFTPFISRLSRLGNLDSQRKNTINTMFVTFNPDLPIAAKRERVIHRLQTSIAPHVFHPRGVYDSRRLLYLSHQLNLPGGGSGRFTVSLGDNPNAQLGARGVFEVLIARTAGGTIRPSDLNRLIVAGQTVDRDTAATATNLLQLLIRQSSNEVNPTNNGRAFFSPEGKKIIENSGIELWRGFFHSVRPTIGQMIVTIDTSMAAIYESGQVLSVAMKILGGNVARDLSLSDDRQLHKVQTHLKGRLVKFRTPGERKNSTKERTKTIYEIVKGPIGRYPFNTRDKATTIQASSLIFFLSIGITLRYPNSFGVRLSGSNAPFAVIVPAELCDVIPGQLYKKRLPSAATSDAVTFATLRPRDRLRTITGGAHNIPSPITTYCTSEYIRDAGMDIETKPLILDAKLLEPPRIRFQDQEVVPRDGSWNVVNQKFRSAKALRSWAVVNLSASIGDELQNRTIAGETLKTYLLGMFVADPMIWRGEGHAVEKTLDAALRNLPNAADMIMVLLPSSAEEIKIRVKYWGDIKRGICTSCLRESKVQRANDQYYNNVAIKLNARLGGQYALPRTIVLDGLQKQGITMIIGADVAHPGPGLSRPSIASVVFSWDRDASQYIALSAVQAPRTEIIPQLDKPVALAIHTFKLQAGLPQRIVFYRDGVSEGEMKKVQEEEIKAVKDACKTVWADLRETRPLPKLTFIVVVKRHHTVFFPNDSRVGDSKGNCLPGLVVDQLKSPLGSDFYLQSHAAIQGSKNICQSLTLLSINPPAARSGHYTVLHDENFNMDLPSIQRLSFELCHVYAKATRSVSIPAPVYYADLVCGRGKYHIDPSLDMDIDGSTTSGGSGTFDLGPWERAYRPVNKNAHFDKTMYFL</sequence>
<gene>
    <name evidence="2" type="ORF">GGX14DRAFT_668549</name>
</gene>